<name>A0A923I2W7_9BURK</name>
<dbReference type="RefSeq" id="WP_186881084.1">
    <property type="nucleotide sequence ID" value="NZ_JACOGG010000008.1"/>
</dbReference>
<dbReference type="InterPro" id="IPR011701">
    <property type="entry name" value="MFS"/>
</dbReference>
<evidence type="ECO:0000256" key="1">
    <source>
        <dbReference type="ARBA" id="ARBA00022692"/>
    </source>
</evidence>
<feature type="transmembrane region" description="Helical" evidence="4">
    <location>
        <begin position="144"/>
        <end position="169"/>
    </location>
</feature>
<feature type="transmembrane region" description="Helical" evidence="4">
    <location>
        <begin position="276"/>
        <end position="295"/>
    </location>
</feature>
<comment type="caution">
    <text evidence="6">The sequence shown here is derived from an EMBL/GenBank/DDBJ whole genome shotgun (WGS) entry which is preliminary data.</text>
</comment>
<dbReference type="SUPFAM" id="SSF103473">
    <property type="entry name" value="MFS general substrate transporter"/>
    <property type="match status" value="1"/>
</dbReference>
<feature type="transmembrane region" description="Helical" evidence="4">
    <location>
        <begin position="365"/>
        <end position="385"/>
    </location>
</feature>
<accession>A0A923I2W7</accession>
<dbReference type="InterPro" id="IPR020846">
    <property type="entry name" value="MFS_dom"/>
</dbReference>
<feature type="transmembrane region" description="Helical" evidence="4">
    <location>
        <begin position="21"/>
        <end position="41"/>
    </location>
</feature>
<dbReference type="AlphaFoldDB" id="A0A923I2W7"/>
<evidence type="ECO:0000256" key="4">
    <source>
        <dbReference type="SAM" id="Phobius"/>
    </source>
</evidence>
<feature type="transmembrane region" description="Helical" evidence="4">
    <location>
        <begin position="304"/>
        <end position="321"/>
    </location>
</feature>
<dbReference type="GO" id="GO:0022857">
    <property type="term" value="F:transmembrane transporter activity"/>
    <property type="evidence" value="ECO:0007669"/>
    <property type="project" value="InterPro"/>
</dbReference>
<proteinExistence type="predicted"/>
<feature type="transmembrane region" description="Helical" evidence="4">
    <location>
        <begin position="235"/>
        <end position="256"/>
    </location>
</feature>
<feature type="transmembrane region" description="Helical" evidence="4">
    <location>
        <begin position="61"/>
        <end position="81"/>
    </location>
</feature>
<dbReference type="Gene3D" id="1.20.1250.20">
    <property type="entry name" value="MFS general substrate transporter like domains"/>
    <property type="match status" value="1"/>
</dbReference>
<keyword evidence="1 4" id="KW-0812">Transmembrane</keyword>
<protein>
    <submittedName>
        <fullName evidence="6">MFS transporter</fullName>
    </submittedName>
</protein>
<evidence type="ECO:0000256" key="2">
    <source>
        <dbReference type="ARBA" id="ARBA00022989"/>
    </source>
</evidence>
<dbReference type="PROSITE" id="PS50850">
    <property type="entry name" value="MFS"/>
    <property type="match status" value="1"/>
</dbReference>
<dbReference type="Proteomes" id="UP000612361">
    <property type="component" value="Unassembled WGS sequence"/>
</dbReference>
<keyword evidence="3 4" id="KW-0472">Membrane</keyword>
<dbReference type="Pfam" id="PF07690">
    <property type="entry name" value="MFS_1"/>
    <property type="match status" value="1"/>
</dbReference>
<keyword evidence="2 4" id="KW-1133">Transmembrane helix</keyword>
<evidence type="ECO:0000313" key="7">
    <source>
        <dbReference type="Proteomes" id="UP000612361"/>
    </source>
</evidence>
<evidence type="ECO:0000259" key="5">
    <source>
        <dbReference type="PROSITE" id="PS50850"/>
    </source>
</evidence>
<feature type="domain" description="Major facilitator superfamily (MFS) profile" evidence="5">
    <location>
        <begin position="23"/>
        <end position="416"/>
    </location>
</feature>
<evidence type="ECO:0000256" key="3">
    <source>
        <dbReference type="ARBA" id="ARBA00023136"/>
    </source>
</evidence>
<feature type="transmembrane region" description="Helical" evidence="4">
    <location>
        <begin position="88"/>
        <end position="106"/>
    </location>
</feature>
<dbReference type="PANTHER" id="PTHR43129:SF1">
    <property type="entry name" value="FOSMIDOMYCIN RESISTANCE PROTEIN"/>
    <property type="match status" value="1"/>
</dbReference>
<dbReference type="GO" id="GO:0005886">
    <property type="term" value="C:plasma membrane"/>
    <property type="evidence" value="ECO:0007669"/>
    <property type="project" value="TreeGrafter"/>
</dbReference>
<dbReference type="PANTHER" id="PTHR43129">
    <property type="entry name" value="FOSMIDOMYCIN RESISTANCE PROTEIN"/>
    <property type="match status" value="1"/>
</dbReference>
<feature type="transmembrane region" description="Helical" evidence="4">
    <location>
        <begin position="175"/>
        <end position="195"/>
    </location>
</feature>
<keyword evidence="7" id="KW-1185">Reference proteome</keyword>
<dbReference type="InterPro" id="IPR036259">
    <property type="entry name" value="MFS_trans_sf"/>
</dbReference>
<sequence length="424" mass="44261">MSNAGYANVAETRPAAGKTDALIISLVGVAHGISHFFHMILAPLFPWIKEAFQLSYAELGLLMTVFFVISGIGQALSGFVVDRIGARAVLFFGISCLALSALLLSMAPSYGFLMLGAMVAGVGNSVFHPADYTLLNQKVTPARLGYAFSVHGITGNLGWASAPVFLVSIAQFSDWRTALLCASALPLVVLALLVWHRDLLRTHQAAKKAAEVDKGPSTGASGQAEGTLDFLKIPAVWMCFAFFFLTAMGLGGIQNFSATSLRDVYGMSLATATSAYTLYMLASAGGMLWGGMLAAKAKNHDRTIAMAFGAAGMFALCLATGLPGSGLAVVLMAAIGFGSGVAGPSRDLMIRAAAPKNATGRVYGIVYSGLDSGLACSPLLFGAIMDRHQPALVFVLVCVFQMLAILTAVNVGARTRARNAIESA</sequence>
<organism evidence="6 7">
    <name type="scientific">Undibacterium rugosum</name>
    <dbReference type="NCBI Taxonomy" id="2762291"/>
    <lineage>
        <taxon>Bacteria</taxon>
        <taxon>Pseudomonadati</taxon>
        <taxon>Pseudomonadota</taxon>
        <taxon>Betaproteobacteria</taxon>
        <taxon>Burkholderiales</taxon>
        <taxon>Oxalobacteraceae</taxon>
        <taxon>Undibacterium</taxon>
    </lineage>
</organism>
<reference evidence="6" key="1">
    <citation type="submission" date="2020-08" db="EMBL/GenBank/DDBJ databases">
        <title>Novel species isolated from subtropical streams in China.</title>
        <authorList>
            <person name="Lu H."/>
        </authorList>
    </citation>
    <scope>NUCLEOTIDE SEQUENCE</scope>
    <source>
        <strain evidence="6">CY7W</strain>
    </source>
</reference>
<feature type="transmembrane region" description="Helical" evidence="4">
    <location>
        <begin position="112"/>
        <end position="132"/>
    </location>
</feature>
<gene>
    <name evidence="6" type="ORF">H8K47_09025</name>
</gene>
<evidence type="ECO:0000313" key="6">
    <source>
        <dbReference type="EMBL" id="MBC3935502.1"/>
    </source>
</evidence>
<feature type="transmembrane region" description="Helical" evidence="4">
    <location>
        <begin position="327"/>
        <end position="344"/>
    </location>
</feature>
<dbReference type="EMBL" id="JACOGG010000008">
    <property type="protein sequence ID" value="MBC3935502.1"/>
    <property type="molecule type" value="Genomic_DNA"/>
</dbReference>
<feature type="transmembrane region" description="Helical" evidence="4">
    <location>
        <begin position="391"/>
        <end position="413"/>
    </location>
</feature>